<dbReference type="AlphaFoldDB" id="A0A5J9TFX9"/>
<keyword evidence="3" id="KW-1185">Reference proteome</keyword>
<evidence type="ECO:0000313" key="2">
    <source>
        <dbReference type="EMBL" id="TVU10117.1"/>
    </source>
</evidence>
<protein>
    <submittedName>
        <fullName evidence="2">Uncharacterized protein</fullName>
    </submittedName>
</protein>
<feature type="non-terminal residue" evidence="2">
    <location>
        <position position="1"/>
    </location>
</feature>
<dbReference type="Proteomes" id="UP000324897">
    <property type="component" value="Chromosome 3"/>
</dbReference>
<name>A0A5J9TFX9_9POAL</name>
<dbReference type="Gramene" id="TVU10117">
    <property type="protein sequence ID" value="TVU10117"/>
    <property type="gene ID" value="EJB05_43626"/>
</dbReference>
<comment type="caution">
    <text evidence="2">The sequence shown here is derived from an EMBL/GenBank/DDBJ whole genome shotgun (WGS) entry which is preliminary data.</text>
</comment>
<dbReference type="EMBL" id="RWGY01000039">
    <property type="protein sequence ID" value="TVU10117.1"/>
    <property type="molecule type" value="Genomic_DNA"/>
</dbReference>
<proteinExistence type="predicted"/>
<accession>A0A5J9TFX9</accession>
<sequence>MPHLSLAYSVERRRSEGEKEQRSGGGEAGGRGGRGRKGPGRPYVLQPGADHGGNPAPPLSPCSGDWKLAIGGVDIPPASSTVVSSLPLPDSGCFCFLVAPCSQGGEHANIGAALPAQLASSLVIPQGQSAAWFLLPANLYPCKGLE</sequence>
<feature type="compositionally biased region" description="Gly residues" evidence="1">
    <location>
        <begin position="23"/>
        <end position="32"/>
    </location>
</feature>
<gene>
    <name evidence="2" type="ORF">EJB05_43626</name>
</gene>
<evidence type="ECO:0000313" key="3">
    <source>
        <dbReference type="Proteomes" id="UP000324897"/>
    </source>
</evidence>
<evidence type="ECO:0000256" key="1">
    <source>
        <dbReference type="SAM" id="MobiDB-lite"/>
    </source>
</evidence>
<reference evidence="2 3" key="1">
    <citation type="journal article" date="2019" name="Sci. Rep.">
        <title>A high-quality genome of Eragrostis curvula grass provides insights into Poaceae evolution and supports new strategies to enhance forage quality.</title>
        <authorList>
            <person name="Carballo J."/>
            <person name="Santos B.A.C.M."/>
            <person name="Zappacosta D."/>
            <person name="Garbus I."/>
            <person name="Selva J.P."/>
            <person name="Gallo C.A."/>
            <person name="Diaz A."/>
            <person name="Albertini E."/>
            <person name="Caccamo M."/>
            <person name="Echenique V."/>
        </authorList>
    </citation>
    <scope>NUCLEOTIDE SEQUENCE [LARGE SCALE GENOMIC DNA]</scope>
    <source>
        <strain evidence="3">cv. Victoria</strain>
        <tissue evidence="2">Leaf</tissue>
    </source>
</reference>
<feature type="region of interest" description="Disordered" evidence="1">
    <location>
        <begin position="1"/>
        <end position="60"/>
    </location>
</feature>
<feature type="compositionally biased region" description="Basic and acidic residues" evidence="1">
    <location>
        <begin position="10"/>
        <end position="22"/>
    </location>
</feature>
<organism evidence="2 3">
    <name type="scientific">Eragrostis curvula</name>
    <name type="common">weeping love grass</name>
    <dbReference type="NCBI Taxonomy" id="38414"/>
    <lineage>
        <taxon>Eukaryota</taxon>
        <taxon>Viridiplantae</taxon>
        <taxon>Streptophyta</taxon>
        <taxon>Embryophyta</taxon>
        <taxon>Tracheophyta</taxon>
        <taxon>Spermatophyta</taxon>
        <taxon>Magnoliopsida</taxon>
        <taxon>Liliopsida</taxon>
        <taxon>Poales</taxon>
        <taxon>Poaceae</taxon>
        <taxon>PACMAD clade</taxon>
        <taxon>Chloridoideae</taxon>
        <taxon>Eragrostideae</taxon>
        <taxon>Eragrostidinae</taxon>
        <taxon>Eragrostis</taxon>
    </lineage>
</organism>